<feature type="compositionally biased region" description="Polar residues" evidence="1">
    <location>
        <begin position="345"/>
        <end position="376"/>
    </location>
</feature>
<keyword evidence="3" id="KW-1185">Reference proteome</keyword>
<protein>
    <submittedName>
        <fullName evidence="2">Uncharacterized protein</fullName>
    </submittedName>
</protein>
<comment type="caution">
    <text evidence="2">The sequence shown here is derived from an EMBL/GenBank/DDBJ whole genome shotgun (WGS) entry which is preliminary data.</text>
</comment>
<evidence type="ECO:0000256" key="1">
    <source>
        <dbReference type="SAM" id="MobiDB-lite"/>
    </source>
</evidence>
<accession>A0ABQ4YWM5</accession>
<reference evidence="2" key="2">
    <citation type="submission" date="2022-01" db="EMBL/GenBank/DDBJ databases">
        <authorList>
            <person name="Yamashiro T."/>
            <person name="Shiraishi A."/>
            <person name="Satake H."/>
            <person name="Nakayama K."/>
        </authorList>
    </citation>
    <scope>NUCLEOTIDE SEQUENCE</scope>
</reference>
<proteinExistence type="predicted"/>
<dbReference type="EMBL" id="BQNB010010811">
    <property type="protein sequence ID" value="GJS82264.1"/>
    <property type="molecule type" value="Genomic_DNA"/>
</dbReference>
<evidence type="ECO:0000313" key="3">
    <source>
        <dbReference type="Proteomes" id="UP001151760"/>
    </source>
</evidence>
<dbReference type="Proteomes" id="UP001151760">
    <property type="component" value="Unassembled WGS sequence"/>
</dbReference>
<evidence type="ECO:0000313" key="2">
    <source>
        <dbReference type="EMBL" id="GJS82264.1"/>
    </source>
</evidence>
<sequence>MKGSNKVLDLNIQCSLEIVKDGQIDTIDTEPQNIIGLESPIKVDNMNTKSGYTNKYQKDKQRVAKTCSHTRKQSLVSELGGPQGDKEIINLNIEFGLQSVINSDPNTMVSVSQNDKRKRPAICSYVGNRHLVVDVGGHDILFLDFENSVIHSPTHEYGLRGCAVKDDSTSVGSAFVNDTAREVFYFGLENFVIRSPTSVENGRGLFIRSDLGREQIVMDFENSTVYMLSDKGVVTSIPRTPGFMAVFGSHSTIAPYIDSSVGCKCPLPSLGAIAATDIPSSMTTGHEKEQAWLSVSTGKCHCVSTAGRRTDEADASLDSTGPKRKKQKLHAVRVEQMRMPGALSSEGNNNPRNMTASNVRNKGNDGPQNLTASSVKNKGETSYNLAACAREHSNPCLSFDHALANQVESLKSFNTTKRKKTRVNSFRTKKMRKSGVSLIHQNAGPQNYEISTTQNEGVSSMYVDIGDCQWSCNHCRARFWYGERLKGYGNTQRPKYNKCCGGGMDIARIIRKEPKTGQKLTRDGKSTQEPGVKLESTKVNQNQPWSTHVKTKP</sequence>
<reference evidence="2" key="1">
    <citation type="journal article" date="2022" name="Int. J. Mol. Sci.">
        <title>Draft Genome of Tanacetum Coccineum: Genomic Comparison of Closely Related Tanacetum-Family Plants.</title>
        <authorList>
            <person name="Yamashiro T."/>
            <person name="Shiraishi A."/>
            <person name="Nakayama K."/>
            <person name="Satake H."/>
        </authorList>
    </citation>
    <scope>NUCLEOTIDE SEQUENCE</scope>
</reference>
<gene>
    <name evidence="2" type="ORF">Tco_0748805</name>
</gene>
<name>A0ABQ4YWM5_9ASTR</name>
<feature type="compositionally biased region" description="Basic and acidic residues" evidence="1">
    <location>
        <begin position="514"/>
        <end position="526"/>
    </location>
</feature>
<feature type="region of interest" description="Disordered" evidence="1">
    <location>
        <begin position="341"/>
        <end position="376"/>
    </location>
</feature>
<organism evidence="2 3">
    <name type="scientific">Tanacetum coccineum</name>
    <dbReference type="NCBI Taxonomy" id="301880"/>
    <lineage>
        <taxon>Eukaryota</taxon>
        <taxon>Viridiplantae</taxon>
        <taxon>Streptophyta</taxon>
        <taxon>Embryophyta</taxon>
        <taxon>Tracheophyta</taxon>
        <taxon>Spermatophyta</taxon>
        <taxon>Magnoliopsida</taxon>
        <taxon>eudicotyledons</taxon>
        <taxon>Gunneridae</taxon>
        <taxon>Pentapetalae</taxon>
        <taxon>asterids</taxon>
        <taxon>campanulids</taxon>
        <taxon>Asterales</taxon>
        <taxon>Asteraceae</taxon>
        <taxon>Asteroideae</taxon>
        <taxon>Anthemideae</taxon>
        <taxon>Anthemidinae</taxon>
        <taxon>Tanacetum</taxon>
    </lineage>
</organism>
<feature type="region of interest" description="Disordered" evidence="1">
    <location>
        <begin position="514"/>
        <end position="553"/>
    </location>
</feature>
<feature type="compositionally biased region" description="Polar residues" evidence="1">
    <location>
        <begin position="537"/>
        <end position="553"/>
    </location>
</feature>